<dbReference type="EMBL" id="JANPWB010000001">
    <property type="protein sequence ID" value="KAJ1217027.1"/>
    <property type="molecule type" value="Genomic_DNA"/>
</dbReference>
<proteinExistence type="predicted"/>
<gene>
    <name evidence="2" type="ORF">NDU88_004624</name>
</gene>
<dbReference type="Proteomes" id="UP001066276">
    <property type="component" value="Chromosome 1_1"/>
</dbReference>
<feature type="region of interest" description="Disordered" evidence="1">
    <location>
        <begin position="344"/>
        <end position="384"/>
    </location>
</feature>
<organism evidence="2 3">
    <name type="scientific">Pleurodeles waltl</name>
    <name type="common">Iberian ribbed newt</name>
    <dbReference type="NCBI Taxonomy" id="8319"/>
    <lineage>
        <taxon>Eukaryota</taxon>
        <taxon>Metazoa</taxon>
        <taxon>Chordata</taxon>
        <taxon>Craniata</taxon>
        <taxon>Vertebrata</taxon>
        <taxon>Euteleostomi</taxon>
        <taxon>Amphibia</taxon>
        <taxon>Batrachia</taxon>
        <taxon>Caudata</taxon>
        <taxon>Salamandroidea</taxon>
        <taxon>Salamandridae</taxon>
        <taxon>Pleurodelinae</taxon>
        <taxon>Pleurodeles</taxon>
    </lineage>
</organism>
<accession>A0AAV7WSF2</accession>
<evidence type="ECO:0000256" key="1">
    <source>
        <dbReference type="SAM" id="MobiDB-lite"/>
    </source>
</evidence>
<keyword evidence="3" id="KW-1185">Reference proteome</keyword>
<reference evidence="2" key="1">
    <citation type="journal article" date="2022" name="bioRxiv">
        <title>Sequencing and chromosome-scale assembly of the giantPleurodeles waltlgenome.</title>
        <authorList>
            <person name="Brown T."/>
            <person name="Elewa A."/>
            <person name="Iarovenko S."/>
            <person name="Subramanian E."/>
            <person name="Araus A.J."/>
            <person name="Petzold A."/>
            <person name="Susuki M."/>
            <person name="Suzuki K.-i.T."/>
            <person name="Hayashi T."/>
            <person name="Toyoda A."/>
            <person name="Oliveira C."/>
            <person name="Osipova E."/>
            <person name="Leigh N.D."/>
            <person name="Simon A."/>
            <person name="Yun M.H."/>
        </authorList>
    </citation>
    <scope>NUCLEOTIDE SEQUENCE</scope>
    <source>
        <strain evidence="2">20211129_DDA</strain>
        <tissue evidence="2">Liver</tissue>
    </source>
</reference>
<sequence>MRTVEDVETVLSGHSMPVPTYEQTHKKLCATPKNKQSAMDNSMGESEPMALSLRRKEHKVLLHSCSNRDLVVPSDHLGDGKQKGKSDYLNESSLMFLNYTLPVVPCSPVVNRNKASARKIGSCEQPDALLTSDVGSEAWMEAALVSSSVNNRATSSRGLCLDGSIFQGISVSQHLRANPISAESPQGFIISEAMTALNHILALILALLEKFLGGTNHIETLLTIILQALVPGGRTDERNQDIPPHLLRKDGHSCTKSPVIKRNTVQRQTPDFNPALTEILIQFDTITVNPCSDGDYGCGVGDGASTVVRDTRCTEEHQASCPENATVITRSKQPLTDTLKPEVRTRGLQGKAPDKVGEEPSMGTKKKGKAAKRGKGLHCLRSIP</sequence>
<evidence type="ECO:0000313" key="3">
    <source>
        <dbReference type="Proteomes" id="UP001066276"/>
    </source>
</evidence>
<evidence type="ECO:0000313" key="2">
    <source>
        <dbReference type="EMBL" id="KAJ1217027.1"/>
    </source>
</evidence>
<protein>
    <submittedName>
        <fullName evidence="2">Uncharacterized protein</fullName>
    </submittedName>
</protein>
<dbReference type="AlphaFoldDB" id="A0AAV7WSF2"/>
<name>A0AAV7WSF2_PLEWA</name>
<feature type="compositionally biased region" description="Basic residues" evidence="1">
    <location>
        <begin position="364"/>
        <end position="378"/>
    </location>
</feature>
<comment type="caution">
    <text evidence="2">The sequence shown here is derived from an EMBL/GenBank/DDBJ whole genome shotgun (WGS) entry which is preliminary data.</text>
</comment>